<dbReference type="EMBL" id="CP061799">
    <property type="protein sequence ID" value="QTA82876.1"/>
    <property type="molecule type" value="Genomic_DNA"/>
</dbReference>
<evidence type="ECO:0000313" key="2">
    <source>
        <dbReference type="EMBL" id="QTA82876.1"/>
    </source>
</evidence>
<feature type="signal peptide" evidence="1">
    <location>
        <begin position="1"/>
        <end position="26"/>
    </location>
</feature>
<reference evidence="2" key="1">
    <citation type="journal article" date="2021" name="Microb. Physiol.">
        <title>Proteogenomic Insights into the Physiology of Marine, Sulfate-Reducing, Filamentous Desulfonema limicola and Desulfonema magnum.</title>
        <authorList>
            <person name="Schnaars V."/>
            <person name="Wohlbrand L."/>
            <person name="Scheve S."/>
            <person name="Hinrichs C."/>
            <person name="Reinhardt R."/>
            <person name="Rabus R."/>
        </authorList>
    </citation>
    <scope>NUCLEOTIDE SEQUENCE</scope>
    <source>
        <strain evidence="2">5ac10</strain>
    </source>
</reference>
<feature type="chain" id="PRO_5037593646" description="Lipoprotein" evidence="1">
    <location>
        <begin position="27"/>
        <end position="111"/>
    </location>
</feature>
<evidence type="ECO:0008006" key="4">
    <source>
        <dbReference type="Google" id="ProtNLM"/>
    </source>
</evidence>
<dbReference type="RefSeq" id="WP_207688751.1">
    <property type="nucleotide sequence ID" value="NZ_CP061799.1"/>
</dbReference>
<protein>
    <recommendedName>
        <fullName evidence="4">Lipoprotein</fullName>
    </recommendedName>
</protein>
<name>A0A975BCJ5_9BACT</name>
<accession>A0A975BCJ5</accession>
<dbReference type="AlphaFoldDB" id="A0A975BCJ5"/>
<sequence>MNKNHTKIIYSIFLLLIFIAAFTGCASTDPSKFQKKIEQMPDTDLVNYYHGINDRIKDIDNKVRDEQVLEKNLNKDNSFVQSPFYIGGHGHELVRERELIKKELNKRNIAY</sequence>
<organism evidence="2 3">
    <name type="scientific">Desulfonema limicola</name>
    <dbReference type="NCBI Taxonomy" id="45656"/>
    <lineage>
        <taxon>Bacteria</taxon>
        <taxon>Pseudomonadati</taxon>
        <taxon>Thermodesulfobacteriota</taxon>
        <taxon>Desulfobacteria</taxon>
        <taxon>Desulfobacterales</taxon>
        <taxon>Desulfococcaceae</taxon>
        <taxon>Desulfonema</taxon>
    </lineage>
</organism>
<keyword evidence="3" id="KW-1185">Reference proteome</keyword>
<proteinExistence type="predicted"/>
<dbReference type="Proteomes" id="UP000663720">
    <property type="component" value="Chromosome"/>
</dbReference>
<dbReference type="PROSITE" id="PS51257">
    <property type="entry name" value="PROKAR_LIPOPROTEIN"/>
    <property type="match status" value="1"/>
</dbReference>
<evidence type="ECO:0000256" key="1">
    <source>
        <dbReference type="SAM" id="SignalP"/>
    </source>
</evidence>
<evidence type="ECO:0000313" key="3">
    <source>
        <dbReference type="Proteomes" id="UP000663720"/>
    </source>
</evidence>
<dbReference type="KEGG" id="dli:dnl_52620"/>
<keyword evidence="1" id="KW-0732">Signal</keyword>
<gene>
    <name evidence="2" type="ORF">dnl_52620</name>
</gene>